<organism evidence="4 5">
    <name type="scientific">Stylosanthes scabra</name>
    <dbReference type="NCBI Taxonomy" id="79078"/>
    <lineage>
        <taxon>Eukaryota</taxon>
        <taxon>Viridiplantae</taxon>
        <taxon>Streptophyta</taxon>
        <taxon>Embryophyta</taxon>
        <taxon>Tracheophyta</taxon>
        <taxon>Spermatophyta</taxon>
        <taxon>Magnoliopsida</taxon>
        <taxon>eudicotyledons</taxon>
        <taxon>Gunneridae</taxon>
        <taxon>Pentapetalae</taxon>
        <taxon>rosids</taxon>
        <taxon>fabids</taxon>
        <taxon>Fabales</taxon>
        <taxon>Fabaceae</taxon>
        <taxon>Papilionoideae</taxon>
        <taxon>50 kb inversion clade</taxon>
        <taxon>dalbergioids sensu lato</taxon>
        <taxon>Dalbergieae</taxon>
        <taxon>Pterocarpus clade</taxon>
        <taxon>Stylosanthes</taxon>
    </lineage>
</organism>
<keyword evidence="2" id="KW-0677">Repeat</keyword>
<reference evidence="4 5" key="1">
    <citation type="journal article" date="2023" name="Plants (Basel)">
        <title>Bridging the Gap: Combining Genomics and Transcriptomics Approaches to Understand Stylosanthes scabra, an Orphan Legume from the Brazilian Caatinga.</title>
        <authorList>
            <person name="Ferreira-Neto J.R.C."/>
            <person name="da Silva M.D."/>
            <person name="Binneck E."/>
            <person name="de Melo N.F."/>
            <person name="da Silva R.H."/>
            <person name="de Melo A.L.T.M."/>
            <person name="Pandolfi V."/>
            <person name="Bustamante F.O."/>
            <person name="Brasileiro-Vidal A.C."/>
            <person name="Benko-Iseppon A.M."/>
        </authorList>
    </citation>
    <scope>NUCLEOTIDE SEQUENCE [LARGE SCALE GENOMIC DNA]</scope>
    <source>
        <tissue evidence="4">Leaves</tissue>
    </source>
</reference>
<dbReference type="Pfam" id="PF01535">
    <property type="entry name" value="PPR"/>
    <property type="match status" value="1"/>
</dbReference>
<sequence>MPPPASPLPQRKQALLLLRQPHILPESPNRPRCPLLKPPKSQTQVFHLTFTSGTLTSSPQNPSPPPAFSLSSSPRISPIVRFIIDAFRKNRYTWGPSVVSELNKRRRVIPPSLLRFLSSKQTLPLRPSSSIGLVSRKGKPPSENQFEILIRILSFANRGLRVYYVYEKTKKFGVKPRVSFYNRVMDALVKTNHLDLALSAYDNFREDGLVEEAVNFMILIKGLCKAGRIGEMLEVLERMRVNLGKPDVFAYTTLVQMLVPGGNLDGCLRVSTEKKKDKVEPDVMAYATIIIRLSKAGRVEEG</sequence>
<dbReference type="EMBL" id="JASCZI010181392">
    <property type="protein sequence ID" value="MED6182927.1"/>
    <property type="molecule type" value="Genomic_DNA"/>
</dbReference>
<dbReference type="InterPro" id="IPR011990">
    <property type="entry name" value="TPR-like_helical_dom_sf"/>
</dbReference>
<comment type="similarity">
    <text evidence="1">Belongs to the PPR family. P subfamily.</text>
</comment>
<evidence type="ECO:0000256" key="3">
    <source>
        <dbReference type="PROSITE-ProRule" id="PRU00708"/>
    </source>
</evidence>
<dbReference type="Gene3D" id="1.25.40.10">
    <property type="entry name" value="Tetratricopeptide repeat domain"/>
    <property type="match status" value="2"/>
</dbReference>
<dbReference type="PANTHER" id="PTHR47932:SF10">
    <property type="entry name" value="OS07G0179000 PROTEIN"/>
    <property type="match status" value="1"/>
</dbReference>
<proteinExistence type="inferred from homology"/>
<dbReference type="Pfam" id="PF13041">
    <property type="entry name" value="PPR_2"/>
    <property type="match status" value="1"/>
</dbReference>
<comment type="caution">
    <text evidence="4">The sequence shown here is derived from an EMBL/GenBank/DDBJ whole genome shotgun (WGS) entry which is preliminary data.</text>
</comment>
<dbReference type="NCBIfam" id="TIGR00756">
    <property type="entry name" value="PPR"/>
    <property type="match status" value="1"/>
</dbReference>
<evidence type="ECO:0000256" key="2">
    <source>
        <dbReference type="ARBA" id="ARBA00022737"/>
    </source>
</evidence>
<evidence type="ECO:0000313" key="4">
    <source>
        <dbReference type="EMBL" id="MED6182927.1"/>
    </source>
</evidence>
<feature type="repeat" description="PPR" evidence="3">
    <location>
        <begin position="212"/>
        <end position="246"/>
    </location>
</feature>
<evidence type="ECO:0000313" key="5">
    <source>
        <dbReference type="Proteomes" id="UP001341840"/>
    </source>
</evidence>
<dbReference type="PROSITE" id="PS51375">
    <property type="entry name" value="PPR"/>
    <property type="match status" value="1"/>
</dbReference>
<dbReference type="Proteomes" id="UP001341840">
    <property type="component" value="Unassembled WGS sequence"/>
</dbReference>
<keyword evidence="5" id="KW-1185">Reference proteome</keyword>
<protein>
    <recommendedName>
        <fullName evidence="6">Pentatricopeptide repeat-containing protein</fullName>
    </recommendedName>
</protein>
<evidence type="ECO:0008006" key="6">
    <source>
        <dbReference type="Google" id="ProtNLM"/>
    </source>
</evidence>
<gene>
    <name evidence="4" type="ORF">PIB30_033244</name>
</gene>
<dbReference type="InterPro" id="IPR002885">
    <property type="entry name" value="PPR_rpt"/>
</dbReference>
<evidence type="ECO:0000256" key="1">
    <source>
        <dbReference type="ARBA" id="ARBA00007626"/>
    </source>
</evidence>
<name>A0ABU6WAW3_9FABA</name>
<accession>A0ABU6WAW3</accession>
<dbReference type="PANTHER" id="PTHR47932">
    <property type="entry name" value="ATPASE EXPRESSION PROTEIN 3"/>
    <property type="match status" value="1"/>
</dbReference>